<proteinExistence type="inferred from homology"/>
<dbReference type="GO" id="GO:0005524">
    <property type="term" value="F:ATP binding"/>
    <property type="evidence" value="ECO:0007669"/>
    <property type="project" value="UniProtKB-KW"/>
</dbReference>
<dbReference type="RefSeq" id="WP_187975374.1">
    <property type="nucleotide sequence ID" value="NZ_CP046884.1"/>
</dbReference>
<protein>
    <submittedName>
        <fullName evidence="5">ATP-binding cassette domain-containing protein</fullName>
    </submittedName>
</protein>
<keyword evidence="4 5" id="KW-0067">ATP-binding</keyword>
<evidence type="ECO:0000256" key="3">
    <source>
        <dbReference type="ARBA" id="ARBA00022741"/>
    </source>
</evidence>
<dbReference type="Pfam" id="PF00005">
    <property type="entry name" value="ABC_tran"/>
    <property type="match status" value="1"/>
</dbReference>
<gene>
    <name evidence="5" type="ORF">GP475_04095</name>
</gene>
<dbReference type="Gene3D" id="3.40.50.300">
    <property type="entry name" value="P-loop containing nucleotide triphosphate hydrolases"/>
    <property type="match status" value="1"/>
</dbReference>
<dbReference type="KEGG" id="cpoy:GP475_04095"/>
<dbReference type="SUPFAM" id="SSF52540">
    <property type="entry name" value="P-loop containing nucleoside triphosphate hydrolases"/>
    <property type="match status" value="1"/>
</dbReference>
<evidence type="ECO:0000313" key="6">
    <source>
        <dbReference type="Proteomes" id="UP000516320"/>
    </source>
</evidence>
<accession>A0A7H0SMZ2</accession>
<dbReference type="SMART" id="SM00382">
    <property type="entry name" value="AAA"/>
    <property type="match status" value="1"/>
</dbReference>
<dbReference type="AlphaFoldDB" id="A0A7H0SMZ2"/>
<evidence type="ECO:0000313" key="5">
    <source>
        <dbReference type="EMBL" id="QNQ89917.1"/>
    </source>
</evidence>
<dbReference type="GO" id="GO:0016887">
    <property type="term" value="F:ATP hydrolysis activity"/>
    <property type="evidence" value="ECO:0007669"/>
    <property type="project" value="InterPro"/>
</dbReference>
<evidence type="ECO:0000256" key="2">
    <source>
        <dbReference type="ARBA" id="ARBA00022448"/>
    </source>
</evidence>
<keyword evidence="2" id="KW-0813">Transport</keyword>
<dbReference type="InterPro" id="IPR027417">
    <property type="entry name" value="P-loop_NTPase"/>
</dbReference>
<name>A0A7H0SMZ2_9CORY</name>
<dbReference type="InterPro" id="IPR003593">
    <property type="entry name" value="AAA+_ATPase"/>
</dbReference>
<keyword evidence="6" id="KW-1185">Reference proteome</keyword>
<reference evidence="5 6" key="1">
    <citation type="submission" date="2019-12" db="EMBL/GenBank/DDBJ databases">
        <title>Corynebacterium sp. nov., isolated from feces of the Anser Albifrons in China.</title>
        <authorList>
            <person name="Liu Q."/>
        </authorList>
    </citation>
    <scope>NUCLEOTIDE SEQUENCE [LARGE SCALE GENOMIC DNA]</scope>
    <source>
        <strain evidence="5 6">4H37-19</strain>
    </source>
</reference>
<evidence type="ECO:0000256" key="4">
    <source>
        <dbReference type="ARBA" id="ARBA00022840"/>
    </source>
</evidence>
<dbReference type="PANTHER" id="PTHR43335">
    <property type="entry name" value="ABC TRANSPORTER, ATP-BINDING PROTEIN"/>
    <property type="match status" value="1"/>
</dbReference>
<dbReference type="Proteomes" id="UP000516320">
    <property type="component" value="Chromosome"/>
</dbReference>
<dbReference type="PROSITE" id="PS50893">
    <property type="entry name" value="ABC_TRANSPORTER_2"/>
    <property type="match status" value="1"/>
</dbReference>
<organism evidence="5 6">
    <name type="scientific">Corynebacterium poyangense</name>
    <dbReference type="NCBI Taxonomy" id="2684405"/>
    <lineage>
        <taxon>Bacteria</taxon>
        <taxon>Bacillati</taxon>
        <taxon>Actinomycetota</taxon>
        <taxon>Actinomycetes</taxon>
        <taxon>Mycobacteriales</taxon>
        <taxon>Corynebacteriaceae</taxon>
        <taxon>Corynebacterium</taxon>
    </lineage>
</organism>
<evidence type="ECO:0000256" key="1">
    <source>
        <dbReference type="ARBA" id="ARBA00005417"/>
    </source>
</evidence>
<keyword evidence="3" id="KW-0547">Nucleotide-binding</keyword>
<dbReference type="EMBL" id="CP046884">
    <property type="protein sequence ID" value="QNQ89917.1"/>
    <property type="molecule type" value="Genomic_DNA"/>
</dbReference>
<comment type="similarity">
    <text evidence="1">Belongs to the ABC transporter superfamily.</text>
</comment>
<dbReference type="PANTHER" id="PTHR43335:SF4">
    <property type="entry name" value="ABC TRANSPORTER, ATP-BINDING PROTEIN"/>
    <property type="match status" value="1"/>
</dbReference>
<dbReference type="InterPro" id="IPR003439">
    <property type="entry name" value="ABC_transporter-like_ATP-bd"/>
</dbReference>
<sequence length="281" mass="30223">MDQPVISTTGLMKEFGQHRVLDDLNLTVPRHSIYGFIGANGSGKTTTINILLGFLSATSGSAEVLGTARGTLPATPIKGLGFLPDVPELFPWLRPLDALITLASISGIPHDLAAQRAHDLLDLVGLRHAQGRVGGFSRGMKQRLGIAAVLVDSPDLLILDEPTSALDPLGRKMVLDVISELHGLVTILFSSHLLSDVEQVCTHVGMLHHGRLLTQGSLPDILDSSAQQLSHVTTTVNTHRASEVVALLRQHGYDAQISHRTQNLEQVYEAQIQLSSSTIRS</sequence>